<name>A0A511MT14_9NOCA</name>
<accession>A0A511MT14</accession>
<dbReference type="AlphaFoldDB" id="A0A511MT14"/>
<dbReference type="OrthoDB" id="4569333at2"/>
<sequence length="76" mass="8374">MLSEADATGGWSFHDVEGQGVILTKRMYRRQLAVWQDGSLFQFQVDTDTTTVRMGRRSTVSAAKLAAEKAARPASI</sequence>
<dbReference type="EMBL" id="BJXA01000111">
    <property type="protein sequence ID" value="GEM43710.1"/>
    <property type="molecule type" value="Genomic_DNA"/>
</dbReference>
<comment type="caution">
    <text evidence="1">The sequence shown here is derived from an EMBL/GenBank/DDBJ whole genome shotgun (WGS) entry which is preliminary data.</text>
</comment>
<dbReference type="RefSeq" id="WP_147142816.1">
    <property type="nucleotide sequence ID" value="NZ_BJXA01000111.1"/>
</dbReference>
<organism evidence="1 2">
    <name type="scientific">Nocardia ninae NBRC 108245</name>
    <dbReference type="NCBI Taxonomy" id="1210091"/>
    <lineage>
        <taxon>Bacteria</taxon>
        <taxon>Bacillati</taxon>
        <taxon>Actinomycetota</taxon>
        <taxon>Actinomycetes</taxon>
        <taxon>Mycobacteriales</taxon>
        <taxon>Nocardiaceae</taxon>
        <taxon>Nocardia</taxon>
    </lineage>
</organism>
<evidence type="ECO:0000313" key="2">
    <source>
        <dbReference type="Proteomes" id="UP000321424"/>
    </source>
</evidence>
<gene>
    <name evidence="1" type="ORF">NN4_82290</name>
</gene>
<proteinExistence type="predicted"/>
<reference evidence="1 2" key="1">
    <citation type="submission" date="2019-07" db="EMBL/GenBank/DDBJ databases">
        <title>Whole genome shotgun sequence of Nocardia ninae NBRC 108245.</title>
        <authorList>
            <person name="Hosoyama A."/>
            <person name="Uohara A."/>
            <person name="Ohji S."/>
            <person name="Ichikawa N."/>
        </authorList>
    </citation>
    <scope>NUCLEOTIDE SEQUENCE [LARGE SCALE GENOMIC DNA]</scope>
    <source>
        <strain evidence="1 2">NBRC 108245</strain>
    </source>
</reference>
<protein>
    <submittedName>
        <fullName evidence="1">Uncharacterized protein</fullName>
    </submittedName>
</protein>
<dbReference type="Proteomes" id="UP000321424">
    <property type="component" value="Unassembled WGS sequence"/>
</dbReference>
<evidence type="ECO:0000313" key="1">
    <source>
        <dbReference type="EMBL" id="GEM43710.1"/>
    </source>
</evidence>
<keyword evidence="2" id="KW-1185">Reference proteome</keyword>